<keyword evidence="1" id="KW-0732">Signal</keyword>
<sequence length="1235" mass="132903" precursor="true">MKTIRHSLRWLLLSAPLLFATVLMADETEIYFSDKSGEVAPNVLFLIDASGSMNQPIIGDALGRTRLGVLKDSFTAVMNAAPANLNVGLMHYANNGLGEDYWWSSIKGVNFPATPMEDKVLPLIASHKNSDNLPNPHDATVTVREFLSDVVGSWNADGYTPIVDSLYEASRYFRGDAVGWGMDVPALGWSAHPLTYDAEPVCTASHTAECVNSWGQCNANIVPGSCDTVYYNLCCNWVETGSDGSGYCEDNNYSCTDDITTCEHTICDTLTGAPAYQSPIEYSCQANYLVLMSDGKPEYPYYPGAGEPDGTLYYPPSSERYPGGTGFAADMTAQLKPAISTTRVEDYIGVADCTDSPNGYNSGTCGSELTHWMASADQNPTLDGTQVVNTYAVAFAMNDQPTAARDYLESLVTAEDGYFEADDADALAGAFNAILNSINKNGRSFSAPAYTVDQSTLLSHSDEVYIPLFDQSPNVTWPGNLKKFKLDLDGSVTGKKGQIYGKNNQPALNEKGEFLNDAHDFWGDAVSGGSVAAGGAASQLPSPDSRYLYTDASGVDLTSTGNKLDASNTNITSTMLGGAGTYTTDNTLQDWWAGVADGISCFGTYTDCDGVEHEVAGNPFNNNGCVNIQEVTTCPLPGSDISADDRTALLNYARGENPDGTFRKHMGDMLNTKPVVVTYKSDSGTDSVSMKSYVFAATNEGYLHAIDTDTGVEKWAFMPKSLLKNINLFYQNEASANHVYGIDGDITVWEYDGNHDGKIRPGDTASGDKIYLYFGMRRGGQEYYALDISNISSPSIAWHISNTDTDFTEMAQTWSKPTLAKMRIAENSSTPKVGSLVDVLIFGGGFDGCQDGCQGENPVQRLDSPDAAERAALTDIKGADVFIVNAKTGARIWSLRANVSGAAAQLLQSVPADIRIMDMDRNGALDRLYFADTGGTVWRVDMDVDLFDTDNTTWYNYSKARLSKFAVLGGTGTAKRMFFHEPDVALMKDKGKTIMTLAIGSGYQSHPLDPEVQDRFYVLIDRDPYARAPDTSKFPIQENSSLASITLPDGSDNTAVIGGNKTLLSETGLTGWYYDLPNDGEKVLAPAVTFLNKIIFSTFAPVDEDGNGKEDPDDPCEVPPNSARAYVMNLLNGGAVADLNRDGNPERSVVSGVNEILGDAQIVFRVPSASDGGACTENDCQQTVEIRIGKMSIPLMDEGNSTSSGAGGGVNAVAGSVDLTSILPRVFWVDHDVSE</sequence>
<proteinExistence type="predicted"/>
<dbReference type="SUPFAM" id="SSF53300">
    <property type="entry name" value="vWA-like"/>
    <property type="match status" value="1"/>
</dbReference>
<feature type="signal peptide" evidence="1">
    <location>
        <begin position="1"/>
        <end position="25"/>
    </location>
</feature>
<evidence type="ECO:0000256" key="1">
    <source>
        <dbReference type="SAM" id="SignalP"/>
    </source>
</evidence>
<dbReference type="Proteomes" id="UP000005317">
    <property type="component" value="Unassembled WGS sequence"/>
</dbReference>
<dbReference type="Gene3D" id="3.40.50.410">
    <property type="entry name" value="von Willebrand factor, type A domain"/>
    <property type="match status" value="1"/>
</dbReference>
<dbReference type="EMBL" id="JH651384">
    <property type="protein sequence ID" value="EIJ33725.1"/>
    <property type="molecule type" value="Genomic_DNA"/>
</dbReference>
<dbReference type="OrthoDB" id="7156875at2"/>
<evidence type="ECO:0000313" key="3">
    <source>
        <dbReference type="Proteomes" id="UP000005317"/>
    </source>
</evidence>
<feature type="chain" id="PRO_5024825948" evidence="1">
    <location>
        <begin position="26"/>
        <end position="1235"/>
    </location>
</feature>
<dbReference type="InterPro" id="IPR011047">
    <property type="entry name" value="Quinoprotein_ADH-like_sf"/>
</dbReference>
<dbReference type="AlphaFoldDB" id="A0A656HFC0"/>
<accession>A0A656HFC0</accession>
<organism evidence="2 3">
    <name type="scientific">Thiothrix nivea (strain ATCC 35100 / DSM 5205 / JP2)</name>
    <dbReference type="NCBI Taxonomy" id="870187"/>
    <lineage>
        <taxon>Bacteria</taxon>
        <taxon>Pseudomonadati</taxon>
        <taxon>Pseudomonadota</taxon>
        <taxon>Gammaproteobacteria</taxon>
        <taxon>Thiotrichales</taxon>
        <taxon>Thiotrichaceae</taxon>
        <taxon>Thiothrix</taxon>
    </lineage>
</organism>
<reference evidence="3" key="1">
    <citation type="journal article" date="2011" name="Stand. Genomic Sci.">
        <title>Genome sequence of the filamentous, gliding Thiothrix nivea neotype strain (JP2(T)).</title>
        <authorList>
            <person name="Lapidus A."/>
            <person name="Nolan M."/>
            <person name="Lucas S."/>
            <person name="Glavina Del Rio T."/>
            <person name="Tice H."/>
            <person name="Cheng J.F."/>
            <person name="Tapia R."/>
            <person name="Han C."/>
            <person name="Goodwin L."/>
            <person name="Pitluck S."/>
            <person name="Liolios K."/>
            <person name="Pagani I."/>
            <person name="Ivanova N."/>
            <person name="Huntemann M."/>
            <person name="Mavromatis K."/>
            <person name="Mikhailova N."/>
            <person name="Pati A."/>
            <person name="Chen A."/>
            <person name="Palaniappan K."/>
            <person name="Land M."/>
            <person name="Brambilla E.M."/>
            <person name="Rohde M."/>
            <person name="Abt B."/>
            <person name="Verbarg S."/>
            <person name="Goker M."/>
            <person name="Bristow J."/>
            <person name="Eisen J.A."/>
            <person name="Markowitz V."/>
            <person name="Hugenholtz P."/>
            <person name="Kyrpides N.C."/>
            <person name="Klenk H.P."/>
            <person name="Woyke T."/>
        </authorList>
    </citation>
    <scope>NUCLEOTIDE SEQUENCE [LARGE SCALE GENOMIC DNA]</scope>
    <source>
        <strain evidence="3">ATCC 35100 / DSM 5205 / JP2</strain>
    </source>
</reference>
<name>A0A656HFC0_THINJ</name>
<keyword evidence="3" id="KW-1185">Reference proteome</keyword>
<dbReference type="InterPro" id="IPR036465">
    <property type="entry name" value="vWFA_dom_sf"/>
</dbReference>
<gene>
    <name evidence="2" type="ORF">Thini_1104</name>
</gene>
<dbReference type="InterPro" id="IPR015943">
    <property type="entry name" value="WD40/YVTN_repeat-like_dom_sf"/>
</dbReference>
<dbReference type="Gene3D" id="2.130.10.10">
    <property type="entry name" value="YVTN repeat-like/Quinoprotein amine dehydrogenase"/>
    <property type="match status" value="1"/>
</dbReference>
<dbReference type="SUPFAM" id="SSF50998">
    <property type="entry name" value="Quinoprotein alcohol dehydrogenase-like"/>
    <property type="match status" value="1"/>
</dbReference>
<protein>
    <submittedName>
        <fullName evidence="2">Uncharacterized protein</fullName>
    </submittedName>
</protein>
<dbReference type="RefSeq" id="WP_002707674.1">
    <property type="nucleotide sequence ID" value="NZ_JH651384.1"/>
</dbReference>
<evidence type="ECO:0000313" key="2">
    <source>
        <dbReference type="EMBL" id="EIJ33725.1"/>
    </source>
</evidence>